<accession>A0A285SBZ6</accession>
<gene>
    <name evidence="2" type="ORF">SAMN05421512_10430</name>
</gene>
<organism evidence="2 3">
    <name type="scientific">Stappia indica</name>
    <dbReference type="NCBI Taxonomy" id="538381"/>
    <lineage>
        <taxon>Bacteria</taxon>
        <taxon>Pseudomonadati</taxon>
        <taxon>Pseudomonadota</taxon>
        <taxon>Alphaproteobacteria</taxon>
        <taxon>Hyphomicrobiales</taxon>
        <taxon>Stappiaceae</taxon>
        <taxon>Stappia</taxon>
    </lineage>
</organism>
<keyword evidence="1" id="KW-0812">Transmembrane</keyword>
<dbReference type="OrthoDB" id="7679234at2"/>
<proteinExistence type="predicted"/>
<evidence type="ECO:0000313" key="2">
    <source>
        <dbReference type="EMBL" id="SOC03055.1"/>
    </source>
</evidence>
<dbReference type="EMBL" id="OBML01000004">
    <property type="protein sequence ID" value="SOC03055.1"/>
    <property type="molecule type" value="Genomic_DNA"/>
</dbReference>
<evidence type="ECO:0000256" key="1">
    <source>
        <dbReference type="SAM" id="Phobius"/>
    </source>
</evidence>
<keyword evidence="1" id="KW-1133">Transmembrane helix</keyword>
<protein>
    <submittedName>
        <fullName evidence="2">Uncharacterized protein</fullName>
    </submittedName>
</protein>
<keyword evidence="3" id="KW-1185">Reference proteome</keyword>
<evidence type="ECO:0000313" key="3">
    <source>
        <dbReference type="Proteomes" id="UP000219331"/>
    </source>
</evidence>
<dbReference type="STRING" id="538381.GCA_001696535_00364"/>
<dbReference type="AlphaFoldDB" id="A0A285SBZ6"/>
<dbReference type="Proteomes" id="UP000219331">
    <property type="component" value="Unassembled WGS sequence"/>
</dbReference>
<name>A0A285SBZ6_9HYPH</name>
<feature type="transmembrane region" description="Helical" evidence="1">
    <location>
        <begin position="53"/>
        <end position="72"/>
    </location>
</feature>
<dbReference type="RefSeq" id="WP_097174513.1">
    <property type="nucleotide sequence ID" value="NZ_JAJGNR010000005.1"/>
</dbReference>
<keyword evidence="1" id="KW-0472">Membrane</keyword>
<sequence length="78" mass="8174">MSVSIAGLIGAAIGLYVGWIDYKIVVGVLRAAAERQKQQSGRESLLGRYMGQLQILVMAFSLVGFPVVGYLAGSSLAG</sequence>
<feature type="transmembrane region" description="Helical" evidence="1">
    <location>
        <begin position="6"/>
        <end position="32"/>
    </location>
</feature>
<reference evidence="2 3" key="1">
    <citation type="submission" date="2017-08" db="EMBL/GenBank/DDBJ databases">
        <authorList>
            <person name="de Groot N.N."/>
        </authorList>
    </citation>
    <scope>NUCLEOTIDE SEQUENCE [LARGE SCALE GENOMIC DNA]</scope>
    <source>
        <strain evidence="2 3">USBA 352</strain>
    </source>
</reference>